<dbReference type="InterPro" id="IPR006674">
    <property type="entry name" value="HD_domain"/>
</dbReference>
<dbReference type="InterPro" id="IPR006675">
    <property type="entry name" value="HDIG_dom"/>
</dbReference>
<dbReference type="PANTHER" id="PTHR36442">
    <property type="entry name" value="CYCLIC-DI-AMP PHOSPHODIESTERASE PGPH"/>
    <property type="match status" value="1"/>
</dbReference>
<dbReference type="PROSITE" id="PS51831">
    <property type="entry name" value="HD"/>
    <property type="match status" value="1"/>
</dbReference>
<feature type="transmembrane region" description="Helical" evidence="1">
    <location>
        <begin position="42"/>
        <end position="66"/>
    </location>
</feature>
<accession>A0A2G9YQI5</accession>
<gene>
    <name evidence="3" type="ORF">COX39_02660</name>
</gene>
<proteinExistence type="predicted"/>
<keyword evidence="1" id="KW-0472">Membrane</keyword>
<name>A0A2G9YQI5_9BACT</name>
<feature type="transmembrane region" description="Helical" evidence="1">
    <location>
        <begin position="7"/>
        <end position="30"/>
    </location>
</feature>
<dbReference type="NCBIfam" id="TIGR00277">
    <property type="entry name" value="HDIG"/>
    <property type="match status" value="1"/>
</dbReference>
<dbReference type="CDD" id="cd00077">
    <property type="entry name" value="HDc"/>
    <property type="match status" value="1"/>
</dbReference>
<keyword evidence="1" id="KW-1133">Transmembrane helix</keyword>
<evidence type="ECO:0000313" key="4">
    <source>
        <dbReference type="Proteomes" id="UP000231567"/>
    </source>
</evidence>
<reference evidence="3 4" key="1">
    <citation type="submission" date="2017-09" db="EMBL/GenBank/DDBJ databases">
        <title>Depth-based differentiation of microbial function through sediment-hosted aquifers and enrichment of novel symbionts in the deep terrestrial subsurface.</title>
        <authorList>
            <person name="Probst A.J."/>
            <person name="Ladd B."/>
            <person name="Jarett J.K."/>
            <person name="Geller-Mcgrath D.E."/>
            <person name="Sieber C.M."/>
            <person name="Emerson J.B."/>
            <person name="Anantharaman K."/>
            <person name="Thomas B.C."/>
            <person name="Malmstrom R."/>
            <person name="Stieglmeier M."/>
            <person name="Klingl A."/>
            <person name="Woyke T."/>
            <person name="Ryan C.M."/>
            <person name="Banfield J.F."/>
        </authorList>
    </citation>
    <scope>NUCLEOTIDE SEQUENCE [LARGE SCALE GENOMIC DNA]</scope>
    <source>
        <strain evidence="3">CG23_combo_of_CG06-09_8_20_14_all_40_13</strain>
    </source>
</reference>
<dbReference type="Proteomes" id="UP000231567">
    <property type="component" value="Unassembled WGS sequence"/>
</dbReference>
<dbReference type="Gene3D" id="1.10.3210.10">
    <property type="entry name" value="Hypothetical protein af1432"/>
    <property type="match status" value="1"/>
</dbReference>
<sequence>MKKIFRYSVLLVLTLTTVNFLFIFFLNLIAKIYHFNLFYSGLMLALACFLAATVLTIIIICTMPVLREFLNTSRQKTKLENLSHPLMMRLAKEASGTYHHSLTVANLANKAAKAIEADSILCRVGGYYHDIGKLKNPHYFMENQKAQLAIKDRQLSKIIINHVKDGVALAKEYNLPREIIDLILQHHGTMALQSLDFKNKMIYPGPKPLTKEAGILMLADAVEAQIRTVSKPRNSDIIHILEKTIQERVNSKQLEFCGLTNRDLKRIQEAFLEMLLAMYHQRLAYPKP</sequence>
<feature type="domain" description="HD" evidence="2">
    <location>
        <begin position="97"/>
        <end position="225"/>
    </location>
</feature>
<dbReference type="InterPro" id="IPR052722">
    <property type="entry name" value="PgpH_phosphodiesterase"/>
</dbReference>
<evidence type="ECO:0000256" key="1">
    <source>
        <dbReference type="SAM" id="Phobius"/>
    </source>
</evidence>
<dbReference type="EMBL" id="PCRM01000036">
    <property type="protein sequence ID" value="PIP21500.1"/>
    <property type="molecule type" value="Genomic_DNA"/>
</dbReference>
<dbReference type="Pfam" id="PF01966">
    <property type="entry name" value="HD"/>
    <property type="match status" value="1"/>
</dbReference>
<evidence type="ECO:0000313" key="3">
    <source>
        <dbReference type="EMBL" id="PIP21500.1"/>
    </source>
</evidence>
<dbReference type="AlphaFoldDB" id="A0A2G9YQI5"/>
<organism evidence="3 4">
    <name type="scientific">Candidatus Nealsonbacteria bacterium CG23_combo_of_CG06-09_8_20_14_all_40_13</name>
    <dbReference type="NCBI Taxonomy" id="1974724"/>
    <lineage>
        <taxon>Bacteria</taxon>
        <taxon>Candidatus Nealsoniibacteriota</taxon>
    </lineage>
</organism>
<comment type="caution">
    <text evidence="3">The sequence shown here is derived from an EMBL/GenBank/DDBJ whole genome shotgun (WGS) entry which is preliminary data.</text>
</comment>
<protein>
    <recommendedName>
        <fullName evidence="2">HD domain-containing protein</fullName>
    </recommendedName>
</protein>
<dbReference type="PANTHER" id="PTHR36442:SF1">
    <property type="entry name" value="CYCLIC-DI-AMP PHOSPHODIESTERASE PGPH"/>
    <property type="match status" value="1"/>
</dbReference>
<keyword evidence="1" id="KW-0812">Transmembrane</keyword>
<dbReference type="SMART" id="SM00471">
    <property type="entry name" value="HDc"/>
    <property type="match status" value="1"/>
</dbReference>
<evidence type="ECO:0000259" key="2">
    <source>
        <dbReference type="PROSITE" id="PS51831"/>
    </source>
</evidence>
<dbReference type="SUPFAM" id="SSF109604">
    <property type="entry name" value="HD-domain/PDEase-like"/>
    <property type="match status" value="1"/>
</dbReference>
<dbReference type="InterPro" id="IPR003607">
    <property type="entry name" value="HD/PDEase_dom"/>
</dbReference>